<accession>A0A0G0JCV5</accession>
<dbReference type="EMBL" id="LBTH01000053">
    <property type="protein sequence ID" value="KKQ34584.1"/>
    <property type="molecule type" value="Genomic_DNA"/>
</dbReference>
<comment type="caution">
    <text evidence="1">The sequence shown here is derived from an EMBL/GenBank/DDBJ whole genome shotgun (WGS) entry which is preliminary data.</text>
</comment>
<evidence type="ECO:0000313" key="2">
    <source>
        <dbReference type="Proteomes" id="UP000034852"/>
    </source>
</evidence>
<gene>
    <name evidence="1" type="ORF">US52_C0053G0007</name>
</gene>
<name>A0A0G0JCV5_9BACT</name>
<sequence>MIKINNWSVGGNNNPYIPPECRTLHLSGIVFNHPKIADGAQVTTSAIIDAKKRIVYTTSGSIYILGKISKSYRKYLHDIRPNWNWRIPITIIR</sequence>
<reference evidence="1 2" key="1">
    <citation type="journal article" date="2015" name="Nature">
        <title>rRNA introns, odd ribosomes, and small enigmatic genomes across a large radiation of phyla.</title>
        <authorList>
            <person name="Brown C.T."/>
            <person name="Hug L.A."/>
            <person name="Thomas B.C."/>
            <person name="Sharon I."/>
            <person name="Castelle C.J."/>
            <person name="Singh A."/>
            <person name="Wilkins M.J."/>
            <person name="Williams K.H."/>
            <person name="Banfield J.F."/>
        </authorList>
    </citation>
    <scope>NUCLEOTIDE SEQUENCE [LARGE SCALE GENOMIC DNA]</scope>
</reference>
<protein>
    <submittedName>
        <fullName evidence="1">Uncharacterized protein</fullName>
    </submittedName>
</protein>
<organism evidence="1 2">
    <name type="scientific">candidate division WS6 bacterium GW2011_GWA2_37_6</name>
    <dbReference type="NCBI Taxonomy" id="1619087"/>
    <lineage>
        <taxon>Bacteria</taxon>
        <taxon>Candidatus Dojkabacteria</taxon>
    </lineage>
</organism>
<dbReference type="AlphaFoldDB" id="A0A0G0JCV5"/>
<evidence type="ECO:0000313" key="1">
    <source>
        <dbReference type="EMBL" id="KKQ34584.1"/>
    </source>
</evidence>
<proteinExistence type="predicted"/>
<dbReference type="Proteomes" id="UP000034852">
    <property type="component" value="Unassembled WGS sequence"/>
</dbReference>